<dbReference type="EMBL" id="CP137640">
    <property type="protein sequence ID" value="WVX80888.1"/>
    <property type="molecule type" value="Genomic_DNA"/>
</dbReference>
<dbReference type="RefSeq" id="WP_338449818.1">
    <property type="nucleotide sequence ID" value="NZ_CP137640.1"/>
</dbReference>
<sequence>MNTRKNYIINHRTSALISHYEHTNEYTKVMHGHESFTVLQPPDEIVRQSFHYFGNNLEDALKSARKILNKHDPIPIALSAAHNLFLIRCDAPNQNGVVWLICSQIEEIQRYRINQTTVLLANGPSIQIDIKKSSLQDQLKSASYLRSSLLFKPVPHKTKHYIYDQRKGIALVLEDGRLNYIERRNKEDDEDKDLVLK</sequence>
<keyword evidence="2" id="KW-1185">Reference proteome</keyword>
<dbReference type="Proteomes" id="UP001357223">
    <property type="component" value="Chromosome"/>
</dbReference>
<dbReference type="InterPro" id="IPR010461">
    <property type="entry name" value="ComK"/>
</dbReference>
<organism evidence="1 2">
    <name type="scientific">Niallia oryzisoli</name>
    <dbReference type="NCBI Taxonomy" id="1737571"/>
    <lineage>
        <taxon>Bacteria</taxon>
        <taxon>Bacillati</taxon>
        <taxon>Bacillota</taxon>
        <taxon>Bacilli</taxon>
        <taxon>Bacillales</taxon>
        <taxon>Bacillaceae</taxon>
        <taxon>Niallia</taxon>
    </lineage>
</organism>
<proteinExistence type="predicted"/>
<gene>
    <name evidence="1" type="ORF">R4Z09_27335</name>
</gene>
<accession>A0ABZ2CCV6</accession>
<name>A0ABZ2CCV6_9BACI</name>
<protein>
    <submittedName>
        <fullName evidence="1">Competence protein ComK</fullName>
    </submittedName>
</protein>
<dbReference type="Pfam" id="PF06338">
    <property type="entry name" value="ComK"/>
    <property type="match status" value="1"/>
</dbReference>
<evidence type="ECO:0000313" key="2">
    <source>
        <dbReference type="Proteomes" id="UP001357223"/>
    </source>
</evidence>
<reference evidence="1 2" key="1">
    <citation type="submission" date="2023-10" db="EMBL/GenBank/DDBJ databases">
        <title>Niallia locisalis sp.nov. isolated from a salt pond sample.</title>
        <authorList>
            <person name="Li X.-J."/>
            <person name="Dong L."/>
        </authorList>
    </citation>
    <scope>NUCLEOTIDE SEQUENCE [LARGE SCALE GENOMIC DNA]</scope>
    <source>
        <strain evidence="1 2">DSM 29761</strain>
    </source>
</reference>
<evidence type="ECO:0000313" key="1">
    <source>
        <dbReference type="EMBL" id="WVX80888.1"/>
    </source>
</evidence>